<dbReference type="InterPro" id="IPR022081">
    <property type="entry name" value="DUF3631"/>
</dbReference>
<name>A0A222VJC5_9PSEU</name>
<dbReference type="STRING" id="530584.SAMN05421630_103436"/>
<dbReference type="AlphaFoldDB" id="A0A222VJC5"/>
<evidence type="ECO:0000313" key="2">
    <source>
        <dbReference type="Proteomes" id="UP000199494"/>
    </source>
</evidence>
<dbReference type="OrthoDB" id="3261135at2"/>
<accession>A0A222VJC5</accession>
<keyword evidence="2" id="KW-1185">Reference proteome</keyword>
<evidence type="ECO:0000313" key="1">
    <source>
        <dbReference type="EMBL" id="SDC73980.1"/>
    </source>
</evidence>
<protein>
    <submittedName>
        <fullName evidence="1">Uncharacterized protein</fullName>
    </submittedName>
</protein>
<dbReference type="Pfam" id="PF12307">
    <property type="entry name" value="DUF3631"/>
    <property type="match status" value="1"/>
</dbReference>
<dbReference type="EMBL" id="FMZE01000003">
    <property type="protein sequence ID" value="SDC73980.1"/>
    <property type="molecule type" value="Genomic_DNA"/>
</dbReference>
<dbReference type="KEGG" id="pmad:BAY61_02405"/>
<proteinExistence type="predicted"/>
<gene>
    <name evidence="1" type="ORF">SAMN05421630_103436</name>
</gene>
<dbReference type="Proteomes" id="UP000199494">
    <property type="component" value="Unassembled WGS sequence"/>
</dbReference>
<sequence length="444" mass="47901">MTTVDTAVSAIDAAIGEPGTCYKCGRSLAESPSADFCSENCQNVWRRENVTVPPGHDVLDRVTQFVSRFNIFPSEHCAPMLALWYAHTHAAQHFYVTPRLILSSVEPGSGKTRVLEVAQFLVKAPEMTISATTAALFRMVNDGPITILFDEVDTIFNPKSGGNNEDLRGLLNAGYKRTATIARCVGDAKAMKVQRFPVYAPAALAGLAGNMPDTITTRAITVHMQRRREDEEVEEFWEEEVEAEAAPLRDTLAAWVESVSDKVSKGRPVMPSGVRDRAAEIWRPLIALADAAGGTWPETAREACTHFVAVANADRNGGGLRLQLLSDLRDLFTARGTDKLTSNEIVNALCALDEAPWADLNGKPLDSRRLARELKPYGVESQNVKQANGTVAKGYRVTGPAGLADVWNRYLPTAATSATSATSQVNQVADTGRVADANATAGTG</sequence>
<organism evidence="1 2">
    <name type="scientific">Prauserella marina</name>
    <dbReference type="NCBI Taxonomy" id="530584"/>
    <lineage>
        <taxon>Bacteria</taxon>
        <taxon>Bacillati</taxon>
        <taxon>Actinomycetota</taxon>
        <taxon>Actinomycetes</taxon>
        <taxon>Pseudonocardiales</taxon>
        <taxon>Pseudonocardiaceae</taxon>
        <taxon>Prauserella</taxon>
    </lineage>
</organism>
<reference evidence="1 2" key="1">
    <citation type="submission" date="2016-10" db="EMBL/GenBank/DDBJ databases">
        <authorList>
            <person name="de Groot N.N."/>
        </authorList>
    </citation>
    <scope>NUCLEOTIDE SEQUENCE [LARGE SCALE GENOMIC DNA]</scope>
    <source>
        <strain evidence="1 2">CGMCC 4.5506</strain>
    </source>
</reference>
<dbReference type="RefSeq" id="WP_091801961.1">
    <property type="nucleotide sequence ID" value="NZ_CP016353.1"/>
</dbReference>